<gene>
    <name evidence="3" type="ORF">JCM17207_16460</name>
</gene>
<evidence type="ECO:0000259" key="2">
    <source>
        <dbReference type="Pfam" id="PF07859"/>
    </source>
</evidence>
<dbReference type="InterPro" id="IPR013094">
    <property type="entry name" value="AB_hydrolase_3"/>
</dbReference>
<organism evidence="3 4">
    <name type="scientific">Faecalibacterium gallinarum</name>
    <dbReference type="NCBI Taxonomy" id="2903556"/>
    <lineage>
        <taxon>Bacteria</taxon>
        <taxon>Bacillati</taxon>
        <taxon>Bacillota</taxon>
        <taxon>Clostridia</taxon>
        <taxon>Eubacteriales</taxon>
        <taxon>Oscillospiraceae</taxon>
        <taxon>Faecalibacterium</taxon>
    </lineage>
</organism>
<comment type="caution">
    <text evidence="3">The sequence shown here is derived from an EMBL/GenBank/DDBJ whole genome shotgun (WGS) entry which is preliminary data.</text>
</comment>
<feature type="domain" description="Alpha/beta hydrolase fold-3" evidence="2">
    <location>
        <begin position="65"/>
        <end position="275"/>
    </location>
</feature>
<dbReference type="Proteomes" id="UP001055185">
    <property type="component" value="Unassembled WGS sequence"/>
</dbReference>
<evidence type="ECO:0000313" key="4">
    <source>
        <dbReference type="Proteomes" id="UP001055185"/>
    </source>
</evidence>
<dbReference type="InterPro" id="IPR029058">
    <property type="entry name" value="AB_hydrolase_fold"/>
</dbReference>
<accession>A0AA37IZ59</accession>
<dbReference type="GO" id="GO:0019433">
    <property type="term" value="P:triglyceride catabolic process"/>
    <property type="evidence" value="ECO:0007669"/>
    <property type="project" value="TreeGrafter"/>
</dbReference>
<dbReference type="Pfam" id="PF07859">
    <property type="entry name" value="Abhydrolase_3"/>
    <property type="match status" value="1"/>
</dbReference>
<dbReference type="GO" id="GO:0004806">
    <property type="term" value="F:triacylglycerol lipase activity"/>
    <property type="evidence" value="ECO:0007669"/>
    <property type="project" value="TreeGrafter"/>
</dbReference>
<evidence type="ECO:0000256" key="1">
    <source>
        <dbReference type="SAM" id="MobiDB-lite"/>
    </source>
</evidence>
<dbReference type="GO" id="GO:0004771">
    <property type="term" value="F:sterol ester esterase activity"/>
    <property type="evidence" value="ECO:0007669"/>
    <property type="project" value="TreeGrafter"/>
</dbReference>
<dbReference type="EMBL" id="BQKV01000054">
    <property type="protein sequence ID" value="GJN65021.1"/>
    <property type="molecule type" value="Genomic_DNA"/>
</dbReference>
<dbReference type="AlphaFoldDB" id="A0AA37IZ59"/>
<dbReference type="PANTHER" id="PTHR23025:SF4">
    <property type="entry name" value="ALPHA_BETA HYDROLASE FOLD-3 DOMAIN-CONTAINING PROTEIN"/>
    <property type="match status" value="1"/>
</dbReference>
<proteinExistence type="predicted"/>
<protein>
    <recommendedName>
        <fullName evidence="2">Alpha/beta hydrolase fold-3 domain-containing protein</fullName>
    </recommendedName>
</protein>
<evidence type="ECO:0000313" key="3">
    <source>
        <dbReference type="EMBL" id="GJN65021.1"/>
    </source>
</evidence>
<feature type="region of interest" description="Disordered" evidence="1">
    <location>
        <begin position="1"/>
        <end position="30"/>
    </location>
</feature>
<dbReference type="RefSeq" id="WP_238317272.1">
    <property type="nucleotide sequence ID" value="NZ_BQKV01000054.1"/>
</dbReference>
<sequence length="281" mass="31129">MMTNEEMLQHAQAMRERGFPPMEQPPEHRSVEEKILHLPSEGGRSVTVYELRPQRGLEPNCPFFVNFHGGGFVKGRADRDGVYCAWLADLFGALVWDVDYALAPEEPFPAAVEDAWAVARQAFEQTESLGADPERILLLGHSAGGNLVADVCLLAAERGIVKPAAVLMEYFPADMAADPMDKLTEAQRADEKEARRAEMGRMYNLFYTRDHDAKEILISPIFASREQLASFPDALILSAGKDKLCQEDEQFALKLAAAGVTVTTCRFARSQHGFTINRGGE</sequence>
<dbReference type="Gene3D" id="3.40.50.1820">
    <property type="entry name" value="alpha/beta hydrolase"/>
    <property type="match status" value="1"/>
</dbReference>
<dbReference type="SUPFAM" id="SSF53474">
    <property type="entry name" value="alpha/beta-Hydrolases"/>
    <property type="match status" value="1"/>
</dbReference>
<dbReference type="GO" id="GO:0005829">
    <property type="term" value="C:cytosol"/>
    <property type="evidence" value="ECO:0007669"/>
    <property type="project" value="TreeGrafter"/>
</dbReference>
<reference evidence="3" key="1">
    <citation type="journal article" date="2022" name="Int. J. Syst. Evol. Microbiol.">
        <title>Genome-based, phenotypic and chemotaxonomic classification of Faecalibacterium strains: proposal of three novel species Faecalibacterium duncaniae sp. nov., Faecalibacterium hattorii sp. nov. and Faecalibacterium gallinarum sp. nov. .</title>
        <authorList>
            <person name="Sakamoto M."/>
            <person name="Sakurai N."/>
            <person name="Tanno H."/>
            <person name="Iino T."/>
            <person name="Ohkuma M."/>
            <person name="Endo A."/>
        </authorList>
    </citation>
    <scope>NUCLEOTIDE SEQUENCE</scope>
    <source>
        <strain evidence="3">JCM 17207</strain>
    </source>
</reference>
<keyword evidence="4" id="KW-1185">Reference proteome</keyword>
<name>A0AA37IZ59_9FIRM</name>
<dbReference type="PANTHER" id="PTHR23025">
    <property type="entry name" value="TRIACYLGLYCEROL LIPASE"/>
    <property type="match status" value="1"/>
</dbReference>